<evidence type="ECO:0000313" key="3">
    <source>
        <dbReference type="Proteomes" id="UP000197783"/>
    </source>
</evidence>
<evidence type="ECO:0000256" key="1">
    <source>
        <dbReference type="SAM" id="MobiDB-lite"/>
    </source>
</evidence>
<gene>
    <name evidence="2" type="ORF">SPMU_02070</name>
</gene>
<name>A0A245ZQ73_9SPHN</name>
<dbReference type="EMBL" id="NBBJ01000001">
    <property type="protein sequence ID" value="OWK31887.1"/>
    <property type="molecule type" value="Genomic_DNA"/>
</dbReference>
<keyword evidence="3" id="KW-1185">Reference proteome</keyword>
<accession>A0A245ZQ73</accession>
<proteinExistence type="predicted"/>
<organism evidence="2 3">
    <name type="scientific">Sphingomonas mucosissima</name>
    <dbReference type="NCBI Taxonomy" id="370959"/>
    <lineage>
        <taxon>Bacteria</taxon>
        <taxon>Pseudomonadati</taxon>
        <taxon>Pseudomonadota</taxon>
        <taxon>Alphaproteobacteria</taxon>
        <taxon>Sphingomonadales</taxon>
        <taxon>Sphingomonadaceae</taxon>
        <taxon>Sphingomonas</taxon>
    </lineage>
</organism>
<dbReference type="Gene3D" id="2.40.320.10">
    <property type="entry name" value="Hypothetical Protein Pfu-838710-001"/>
    <property type="match status" value="1"/>
</dbReference>
<dbReference type="EC" id="3.6.1.25" evidence="2"/>
<protein>
    <submittedName>
        <fullName evidence="2">Inorganic triphosphatase</fullName>
        <ecNumber evidence="2">3.6.1.25</ecNumber>
        <ecNumber evidence="2">3.6.1.3</ecNumber>
    </submittedName>
</protein>
<feature type="region of interest" description="Disordered" evidence="1">
    <location>
        <begin position="44"/>
        <end position="74"/>
    </location>
</feature>
<comment type="caution">
    <text evidence="2">The sequence shown here is derived from an EMBL/GenBank/DDBJ whole genome shotgun (WGS) entry which is preliminary data.</text>
</comment>
<dbReference type="EC" id="3.6.1.3" evidence="2"/>
<evidence type="ECO:0000313" key="2">
    <source>
        <dbReference type="EMBL" id="OWK31887.1"/>
    </source>
</evidence>
<dbReference type="AlphaFoldDB" id="A0A245ZQ73"/>
<reference evidence="2 3" key="1">
    <citation type="submission" date="2017-03" db="EMBL/GenBank/DDBJ databases">
        <title>Genome sequence of Sphingomonas mucosissima DSM 17494.</title>
        <authorList>
            <person name="Poehlein A."/>
            <person name="Wuebbeler J.H."/>
            <person name="Steinbuechel A."/>
            <person name="Daniel R."/>
        </authorList>
    </citation>
    <scope>NUCLEOTIDE SEQUENCE [LARGE SCALE GENOMIC DNA]</scope>
    <source>
        <strain evidence="2 3">DSM 17494</strain>
    </source>
</reference>
<dbReference type="RefSeq" id="WP_245832646.1">
    <property type="nucleotide sequence ID" value="NZ_NBBJ01000001.1"/>
</dbReference>
<sequence>MVVKRRFDLVGNGITYSLDRFEGDLAGLELAGVEWPDDAGLRGLPAPPGAIREVSDDPRYQGGSLVASGIPKED</sequence>
<dbReference type="Proteomes" id="UP000197783">
    <property type="component" value="Unassembled WGS sequence"/>
</dbReference>
<dbReference type="InterPro" id="IPR033469">
    <property type="entry name" value="CYTH-like_dom_sf"/>
</dbReference>
<dbReference type="GO" id="GO:0050355">
    <property type="term" value="F:inorganic triphosphate phosphatase activity"/>
    <property type="evidence" value="ECO:0007669"/>
    <property type="project" value="UniProtKB-EC"/>
</dbReference>
<keyword evidence="2" id="KW-0378">Hydrolase</keyword>
<dbReference type="SUPFAM" id="SSF55154">
    <property type="entry name" value="CYTH-like phosphatases"/>
    <property type="match status" value="1"/>
</dbReference>